<dbReference type="AlphaFoldDB" id="A0A8J5FQJ7"/>
<keyword evidence="5" id="KW-0238">DNA-binding</keyword>
<dbReference type="PANTHER" id="PTHR24009:SF3">
    <property type="entry name" value="RNA-BINDING (RRM_RBD_RNP MOTIFS) FAMILY PROTEIN-RELATED"/>
    <property type="match status" value="1"/>
</dbReference>
<evidence type="ECO:0000256" key="2">
    <source>
        <dbReference type="ARBA" id="ARBA00022771"/>
    </source>
</evidence>
<keyword evidence="2" id="KW-0863">Zinc-finger</keyword>
<dbReference type="InterPro" id="IPR000504">
    <property type="entry name" value="RRM_dom"/>
</dbReference>
<dbReference type="FunFam" id="3.30.70.330:FF:000678">
    <property type="entry name" value="zinc finger CCCH domain-containing protein 53-like isoform X2"/>
    <property type="match status" value="1"/>
</dbReference>
<keyword evidence="4 6" id="KW-0694">RNA-binding</keyword>
<evidence type="ECO:0000313" key="10">
    <source>
        <dbReference type="Proteomes" id="UP000734854"/>
    </source>
</evidence>
<evidence type="ECO:0000259" key="8">
    <source>
        <dbReference type="PROSITE" id="PS50102"/>
    </source>
</evidence>
<feature type="domain" description="RRM" evidence="8">
    <location>
        <begin position="422"/>
        <end position="498"/>
    </location>
</feature>
<feature type="region of interest" description="Disordered" evidence="7">
    <location>
        <begin position="681"/>
        <end position="701"/>
    </location>
</feature>
<comment type="caution">
    <text evidence="9">The sequence shown here is derived from an EMBL/GenBank/DDBJ whole genome shotgun (WGS) entry which is preliminary data.</text>
</comment>
<dbReference type="Gene3D" id="3.30.70.330">
    <property type="match status" value="1"/>
</dbReference>
<keyword evidence="3" id="KW-0862">Zinc</keyword>
<dbReference type="Proteomes" id="UP000734854">
    <property type="component" value="Unassembled WGS sequence"/>
</dbReference>
<dbReference type="SMART" id="SM00360">
    <property type="entry name" value="RRM"/>
    <property type="match status" value="1"/>
</dbReference>
<accession>A0A8J5FQJ7</accession>
<dbReference type="InterPro" id="IPR035979">
    <property type="entry name" value="RBD_domain_sf"/>
</dbReference>
<dbReference type="GO" id="GO:0003723">
    <property type="term" value="F:RNA binding"/>
    <property type="evidence" value="ECO:0007669"/>
    <property type="project" value="UniProtKB-UniRule"/>
</dbReference>
<reference evidence="9 10" key="1">
    <citation type="submission" date="2020-08" db="EMBL/GenBank/DDBJ databases">
        <title>Plant Genome Project.</title>
        <authorList>
            <person name="Zhang R.-G."/>
        </authorList>
    </citation>
    <scope>NUCLEOTIDE SEQUENCE [LARGE SCALE GENOMIC DNA]</scope>
    <source>
        <tissue evidence="9">Rhizome</tissue>
    </source>
</reference>
<dbReference type="PANTHER" id="PTHR24009">
    <property type="entry name" value="RNA-BINDING (RRM/RBD/RNP MOTIFS)"/>
    <property type="match status" value="1"/>
</dbReference>
<evidence type="ECO:0000256" key="6">
    <source>
        <dbReference type="PROSITE-ProRule" id="PRU00176"/>
    </source>
</evidence>
<name>A0A8J5FQJ7_ZINOF</name>
<dbReference type="GO" id="GO:0003677">
    <property type="term" value="F:DNA binding"/>
    <property type="evidence" value="ECO:0007669"/>
    <property type="project" value="UniProtKB-KW"/>
</dbReference>
<evidence type="ECO:0000256" key="5">
    <source>
        <dbReference type="ARBA" id="ARBA00023125"/>
    </source>
</evidence>
<dbReference type="CDD" id="cd12458">
    <property type="entry name" value="RRM_AtC3H46_like"/>
    <property type="match status" value="1"/>
</dbReference>
<dbReference type="InterPro" id="IPR012677">
    <property type="entry name" value="Nucleotide-bd_a/b_plait_sf"/>
</dbReference>
<evidence type="ECO:0000256" key="4">
    <source>
        <dbReference type="ARBA" id="ARBA00022884"/>
    </source>
</evidence>
<gene>
    <name evidence="9" type="ORF">ZIOFF_048986</name>
</gene>
<feature type="compositionally biased region" description="Low complexity" evidence="7">
    <location>
        <begin position="613"/>
        <end position="627"/>
    </location>
</feature>
<keyword evidence="1" id="KW-0479">Metal-binding</keyword>
<evidence type="ECO:0000256" key="7">
    <source>
        <dbReference type="SAM" id="MobiDB-lite"/>
    </source>
</evidence>
<feature type="compositionally biased region" description="Basic and acidic residues" evidence="7">
    <location>
        <begin position="30"/>
        <end position="43"/>
    </location>
</feature>
<feature type="region of interest" description="Disordered" evidence="7">
    <location>
        <begin position="1"/>
        <end position="50"/>
    </location>
</feature>
<dbReference type="InterPro" id="IPR056276">
    <property type="entry name" value="AtC3H46-like_PABC-like"/>
</dbReference>
<dbReference type="InterPro" id="IPR034365">
    <property type="entry name" value="AtC3H46-like_RRM"/>
</dbReference>
<feature type="region of interest" description="Disordered" evidence="7">
    <location>
        <begin position="613"/>
        <end position="664"/>
    </location>
</feature>
<dbReference type="Pfam" id="PF23182">
    <property type="entry name" value="PABC_AtC3H46"/>
    <property type="match status" value="1"/>
</dbReference>
<organism evidence="9 10">
    <name type="scientific">Zingiber officinale</name>
    <name type="common">Ginger</name>
    <name type="synonym">Amomum zingiber</name>
    <dbReference type="NCBI Taxonomy" id="94328"/>
    <lineage>
        <taxon>Eukaryota</taxon>
        <taxon>Viridiplantae</taxon>
        <taxon>Streptophyta</taxon>
        <taxon>Embryophyta</taxon>
        <taxon>Tracheophyta</taxon>
        <taxon>Spermatophyta</taxon>
        <taxon>Magnoliopsida</taxon>
        <taxon>Liliopsida</taxon>
        <taxon>Zingiberales</taxon>
        <taxon>Zingiberaceae</taxon>
        <taxon>Zingiber</taxon>
    </lineage>
</organism>
<dbReference type="SUPFAM" id="SSF54928">
    <property type="entry name" value="RNA-binding domain, RBD"/>
    <property type="match status" value="1"/>
</dbReference>
<proteinExistence type="predicted"/>
<evidence type="ECO:0000313" key="9">
    <source>
        <dbReference type="EMBL" id="KAG6493978.1"/>
    </source>
</evidence>
<dbReference type="GO" id="GO:0008270">
    <property type="term" value="F:zinc ion binding"/>
    <property type="evidence" value="ECO:0007669"/>
    <property type="project" value="UniProtKB-KW"/>
</dbReference>
<protein>
    <recommendedName>
        <fullName evidence="8">RRM domain-containing protein</fullName>
    </recommendedName>
</protein>
<dbReference type="PROSITE" id="PS50102">
    <property type="entry name" value="RRM"/>
    <property type="match status" value="1"/>
</dbReference>
<dbReference type="EMBL" id="JACMSC010000013">
    <property type="protein sequence ID" value="KAG6493978.1"/>
    <property type="molecule type" value="Genomic_DNA"/>
</dbReference>
<keyword evidence="10" id="KW-1185">Reference proteome</keyword>
<evidence type="ECO:0000256" key="3">
    <source>
        <dbReference type="ARBA" id="ARBA00022833"/>
    </source>
</evidence>
<evidence type="ECO:0000256" key="1">
    <source>
        <dbReference type="ARBA" id="ARBA00022723"/>
    </source>
</evidence>
<sequence>MPITANWKGQGEDQNSNRENGKWPPVCDHFGGKATKDKREGVRSDQGSDSAMDAYEATRILFAKLRSLDPENAHKIMGLLLLQENGEQEVIRLALGPETLLHALVLRARKELGLAEAASAASPPPSPSPSPILLRQNSNSGLFSPSNWPASPAGFSRLNSANGGFSGSLDKRVCSKNVNASGFSVGGGGDGDADLADEFHLDQLAFSGGLNPSPYCKHTLSVASKLSGGGDDVFHSDIDCQSPCSNVDAVGFHYGMGLGSNRYRHQQIAPVVNAAAADLDLGDNASGLGLEPGLYFPRRYCKSGAACRFLEGLPDKVATRVNTKMGATVEQPCQESLLRSKSQSMRGASQLKASAFPYSPSGSVLPSPLSPSTDPLNLLLQQQQIESQRATAVAASLMLATDDAHNFLSRSRIDLLLNPSSRQIYLTFPADSTFREGDVSNYFSIYGPVQDVRIPYQQKRMFGFVTFLYPETVKLILAKGNPHFVCESRVLVKPYKEKGKVPDKFRKQQQAERSDFYGCTTPTASDAREARDLDLLGARMFCNSSSQELLLRRKLEERQQAAEVQRAIELQGRRFIDLQLLAHENRSISSAPLAFINSLTSFAANQPVNNVDSSCNCSTNSSSSSSLKNDKEESAAMAASSSDDSEFQPSVEHNLPDSPFASPTRKSSSFMLDLFNNGENHVRNSSSNGHLLGSTTTSLDF</sequence>